<keyword evidence="1" id="KW-0812">Transmembrane</keyword>
<feature type="transmembrane region" description="Helical" evidence="1">
    <location>
        <begin position="127"/>
        <end position="148"/>
    </location>
</feature>
<gene>
    <name evidence="2" type="ORF">EAH88_04925</name>
</gene>
<evidence type="ECO:0000256" key="1">
    <source>
        <dbReference type="SAM" id="Phobius"/>
    </source>
</evidence>
<reference evidence="2 3" key="1">
    <citation type="journal article" date="2019" name="Environ. Microbiol.">
        <title>Species interactions and distinct microbial communities in high Arctic permafrost affected cryosols are associated with the CH4 and CO2 gas fluxes.</title>
        <authorList>
            <person name="Altshuler I."/>
            <person name="Hamel J."/>
            <person name="Turney S."/>
            <person name="Magnuson E."/>
            <person name="Levesque R."/>
            <person name="Greer C."/>
            <person name="Whyte L.G."/>
        </authorList>
    </citation>
    <scope>NUCLEOTIDE SEQUENCE [LARGE SCALE GENOMIC DNA]</scope>
    <source>
        <strain evidence="2 3">S13Y</strain>
    </source>
</reference>
<feature type="transmembrane region" description="Helical" evidence="1">
    <location>
        <begin position="61"/>
        <end position="80"/>
    </location>
</feature>
<evidence type="ECO:0000313" key="2">
    <source>
        <dbReference type="EMBL" id="TPG11955.1"/>
    </source>
</evidence>
<dbReference type="RefSeq" id="WP_140649523.1">
    <property type="nucleotide sequence ID" value="NZ_RCZB01000003.1"/>
</dbReference>
<comment type="caution">
    <text evidence="2">The sequence shown here is derived from an EMBL/GenBank/DDBJ whole genome shotgun (WGS) entry which is preliminary data.</text>
</comment>
<dbReference type="Proteomes" id="UP000319486">
    <property type="component" value="Unassembled WGS sequence"/>
</dbReference>
<keyword evidence="1" id="KW-0472">Membrane</keyword>
<dbReference type="AlphaFoldDB" id="A0A502CE38"/>
<keyword evidence="1" id="KW-1133">Transmembrane helix</keyword>
<dbReference type="OrthoDB" id="5959337at2"/>
<protein>
    <submittedName>
        <fullName evidence="2">Uncharacterized protein</fullName>
    </submittedName>
</protein>
<feature type="transmembrane region" description="Helical" evidence="1">
    <location>
        <begin position="27"/>
        <end position="49"/>
    </location>
</feature>
<sequence>MPKPLPPEFARLFHAYHMALDTDRLPLWQMIAIGAATVGFGLFLESGYFKQKRQLMVGFRAGVMMGLLASSMSVGLLAFVSYRSLLCGAIKCMGRHCHGYDFTDLLDHRHLSSDNFLSMTFQPLSFWLSYAELSLFTAVALFVLFGCIRSAAHWRELD</sequence>
<evidence type="ECO:0000313" key="3">
    <source>
        <dbReference type="Proteomes" id="UP000319486"/>
    </source>
</evidence>
<accession>A0A502CE38</accession>
<keyword evidence="3" id="KW-1185">Reference proteome</keyword>
<organism evidence="2 3">
    <name type="scientific">Rhodanobacter glycinis</name>
    <dbReference type="NCBI Taxonomy" id="582702"/>
    <lineage>
        <taxon>Bacteria</taxon>
        <taxon>Pseudomonadati</taxon>
        <taxon>Pseudomonadota</taxon>
        <taxon>Gammaproteobacteria</taxon>
        <taxon>Lysobacterales</taxon>
        <taxon>Rhodanobacteraceae</taxon>
        <taxon>Rhodanobacter</taxon>
    </lineage>
</organism>
<name>A0A502CE38_9GAMM</name>
<proteinExistence type="predicted"/>
<dbReference type="EMBL" id="RCZO01000001">
    <property type="protein sequence ID" value="TPG11955.1"/>
    <property type="molecule type" value="Genomic_DNA"/>
</dbReference>